<dbReference type="KEGG" id="yps:pYptb0033"/>
<protein>
    <submittedName>
        <fullName evidence="1">Uncharacterized protein</fullName>
    </submittedName>
</protein>
<proteinExistence type="predicted"/>
<organism evidence="1 2">
    <name type="scientific">Yersinia pseudotuberculosis serotype I (strain IP32953)</name>
    <dbReference type="NCBI Taxonomy" id="273123"/>
    <lineage>
        <taxon>Bacteria</taxon>
        <taxon>Pseudomonadati</taxon>
        <taxon>Pseudomonadota</taxon>
        <taxon>Gammaproteobacteria</taxon>
        <taxon>Enterobacterales</taxon>
        <taxon>Yersiniaceae</taxon>
        <taxon>Yersinia</taxon>
    </lineage>
</organism>
<evidence type="ECO:0000313" key="1">
    <source>
        <dbReference type="EMBL" id="CAF25475.1"/>
    </source>
</evidence>
<reference evidence="1 2" key="1">
    <citation type="journal article" date="2004" name="Proc. Natl. Acad. Sci. U.S.A.">
        <title>Insights into the evolution of Yersinia pestis through whole-genome comparison with Yersinia pseudotuberculosis.</title>
        <authorList>
            <person name="Chain P.S.G."/>
            <person name="Carniel E."/>
            <person name="Larimer F.W."/>
            <person name="Lamerdin J."/>
            <person name="Stoutland P.O."/>
            <person name="Regala W.M."/>
            <person name="Georgescu A.M."/>
            <person name="Vergez L.M."/>
            <person name="Land M.L."/>
            <person name="Motin V.L."/>
            <person name="Brubaker R.R."/>
            <person name="Fowler J."/>
            <person name="Hinnebusch J."/>
            <person name="Marceau M."/>
            <person name="Medigue C."/>
            <person name="Simonet M."/>
            <person name="Chenal-Francisque V."/>
            <person name="Souza B."/>
            <person name="Dacheux D."/>
            <person name="Elliott J.M."/>
            <person name="Derbise A."/>
            <person name="Hauser L.J."/>
            <person name="Garcia E."/>
        </authorList>
    </citation>
    <scope>NUCLEOTIDE SEQUENCE [LARGE SCALE GENOMIC DNA]</scope>
    <source>
        <strain evidence="2">IP32953</strain>
        <plasmid evidence="2">Plasmid pYptb32953</plasmid>
    </source>
</reference>
<dbReference type="Proteomes" id="UP000001011">
    <property type="component" value="Plasmid pYptb32953"/>
</dbReference>
<keyword evidence="1" id="KW-0614">Plasmid</keyword>
<geneLocation type="plasmid" evidence="1 2">
    <name>pYptb32953</name>
</geneLocation>
<sequence>MEMPANYSINFGQKKLVGNRFFSLPFPQIPPIPPLPFNKYFPHSFPFKFASKK</sequence>
<evidence type="ECO:0000313" key="2">
    <source>
        <dbReference type="Proteomes" id="UP000001011"/>
    </source>
</evidence>
<accession>Q663C2</accession>
<dbReference type="AlphaFoldDB" id="Q663C2"/>
<dbReference type="EMBL" id="BX936400">
    <property type="protein sequence ID" value="CAF25475.1"/>
    <property type="molecule type" value="Genomic_DNA"/>
</dbReference>
<gene>
    <name evidence="1" type="ordered locus">pYptb0033</name>
</gene>
<name>Q663C2_YERPS</name>